<evidence type="ECO:0000313" key="2">
    <source>
        <dbReference type="EMBL" id="SVB23684.1"/>
    </source>
</evidence>
<feature type="transmembrane region" description="Helical" evidence="1">
    <location>
        <begin position="6"/>
        <end position="27"/>
    </location>
</feature>
<name>A0A382CCR6_9ZZZZ</name>
<keyword evidence="1" id="KW-1133">Transmembrane helix</keyword>
<gene>
    <name evidence="2" type="ORF">METZ01_LOCUS176538</name>
</gene>
<protein>
    <submittedName>
        <fullName evidence="2">Uncharacterized protein</fullName>
    </submittedName>
</protein>
<keyword evidence="1" id="KW-0472">Membrane</keyword>
<dbReference type="AlphaFoldDB" id="A0A382CCR6"/>
<dbReference type="EMBL" id="UINC01033816">
    <property type="protein sequence ID" value="SVB23684.1"/>
    <property type="molecule type" value="Genomic_DNA"/>
</dbReference>
<proteinExistence type="predicted"/>
<keyword evidence="1" id="KW-0812">Transmembrane</keyword>
<evidence type="ECO:0000256" key="1">
    <source>
        <dbReference type="SAM" id="Phobius"/>
    </source>
</evidence>
<organism evidence="2">
    <name type="scientific">marine metagenome</name>
    <dbReference type="NCBI Taxonomy" id="408172"/>
    <lineage>
        <taxon>unclassified sequences</taxon>
        <taxon>metagenomes</taxon>
        <taxon>ecological metagenomes</taxon>
    </lineage>
</organism>
<reference evidence="2" key="1">
    <citation type="submission" date="2018-05" db="EMBL/GenBank/DDBJ databases">
        <authorList>
            <person name="Lanie J.A."/>
            <person name="Ng W.-L."/>
            <person name="Kazmierczak K.M."/>
            <person name="Andrzejewski T.M."/>
            <person name="Davidsen T.M."/>
            <person name="Wayne K.J."/>
            <person name="Tettelin H."/>
            <person name="Glass J.I."/>
            <person name="Rusch D."/>
            <person name="Podicherti R."/>
            <person name="Tsui H.-C.T."/>
            <person name="Winkler M.E."/>
        </authorList>
    </citation>
    <scope>NUCLEOTIDE SEQUENCE</scope>
</reference>
<sequence>MGKLKPVNYLFCINFYLHSISVNFIIYKKLNLAKTAIKRK</sequence>
<accession>A0A382CCR6</accession>